<dbReference type="Gene3D" id="3.40.20.10">
    <property type="entry name" value="Severin"/>
    <property type="match status" value="1"/>
</dbReference>
<dbReference type="EMBL" id="JQGA01000717">
    <property type="protein sequence ID" value="KGO74052.1"/>
    <property type="molecule type" value="Genomic_DNA"/>
</dbReference>
<dbReference type="CDD" id="cd11286">
    <property type="entry name" value="ADF_cofilin_like"/>
    <property type="match status" value="1"/>
</dbReference>
<dbReference type="STRING" id="40296.A0A0A2L1V2"/>
<dbReference type="PANTHER" id="PTHR46310">
    <property type="entry name" value="AMIDASE 1"/>
    <property type="match status" value="1"/>
</dbReference>
<dbReference type="Proteomes" id="UP000030104">
    <property type="component" value="Unassembled WGS sequence"/>
</dbReference>
<reference evidence="7 8" key="1">
    <citation type="journal article" date="2015" name="Mol. Plant Microbe Interact.">
        <title>Genome, transcriptome, and functional analyses of Penicillium expansum provide new insights into secondary metabolism and pathogenicity.</title>
        <authorList>
            <person name="Ballester A.R."/>
            <person name="Marcet-Houben M."/>
            <person name="Levin E."/>
            <person name="Sela N."/>
            <person name="Selma-Lazaro C."/>
            <person name="Carmona L."/>
            <person name="Wisniewski M."/>
            <person name="Droby S."/>
            <person name="Gonzalez-Candelas L."/>
            <person name="Gabaldon T."/>
        </authorList>
    </citation>
    <scope>NUCLEOTIDE SEQUENCE [LARGE SCALE GENOMIC DNA]</scope>
    <source>
        <strain evidence="7 8">PHI-1</strain>
    </source>
</reference>
<evidence type="ECO:0000313" key="7">
    <source>
        <dbReference type="EMBL" id="KGO74052.1"/>
    </source>
</evidence>
<dbReference type="PANTHER" id="PTHR46310:SF7">
    <property type="entry name" value="AMIDASE 1"/>
    <property type="match status" value="1"/>
</dbReference>
<dbReference type="SMART" id="SM00102">
    <property type="entry name" value="ADF"/>
    <property type="match status" value="1"/>
</dbReference>
<comment type="caution">
    <text evidence="7">The sequence shown here is derived from an EMBL/GenBank/DDBJ whole genome shotgun (WGS) entry which is preliminary data.</text>
</comment>
<gene>
    <name evidence="7" type="ORF">PITC_097380</name>
</gene>
<evidence type="ECO:0000256" key="5">
    <source>
        <dbReference type="ARBA" id="ARBA00032427"/>
    </source>
</evidence>
<dbReference type="Pfam" id="PF00241">
    <property type="entry name" value="Cofilin_ADF"/>
    <property type="match status" value="1"/>
</dbReference>
<organism evidence="7 8">
    <name type="scientific">Penicillium italicum</name>
    <name type="common">Blue mold</name>
    <dbReference type="NCBI Taxonomy" id="40296"/>
    <lineage>
        <taxon>Eukaryota</taxon>
        <taxon>Fungi</taxon>
        <taxon>Dikarya</taxon>
        <taxon>Ascomycota</taxon>
        <taxon>Pezizomycotina</taxon>
        <taxon>Eurotiomycetes</taxon>
        <taxon>Eurotiomycetidae</taxon>
        <taxon>Eurotiales</taxon>
        <taxon>Aspergillaceae</taxon>
        <taxon>Penicillium</taxon>
    </lineage>
</organism>
<proteinExistence type="inferred from homology"/>
<dbReference type="SUPFAM" id="SSF75304">
    <property type="entry name" value="Amidase signature (AS) enzymes"/>
    <property type="match status" value="1"/>
</dbReference>
<evidence type="ECO:0000256" key="3">
    <source>
        <dbReference type="ARBA" id="ARBA00015630"/>
    </source>
</evidence>
<comment type="similarity">
    <text evidence="2">Belongs to the actin-binding proteins ADF family.</text>
</comment>
<feature type="domain" description="ADF-H" evidence="6">
    <location>
        <begin position="6"/>
        <end position="146"/>
    </location>
</feature>
<dbReference type="Gene3D" id="3.90.1300.10">
    <property type="entry name" value="Amidase signature (AS) domain"/>
    <property type="match status" value="1"/>
</dbReference>
<dbReference type="PROSITE" id="PS51263">
    <property type="entry name" value="ADF_H"/>
    <property type="match status" value="1"/>
</dbReference>
<sequence>MSLSSGVFVADDCISAFSELRSQRSSKKPRFIIFKITEDYSTVIIEESSFEQDYEVFRQKLVSAVDTEGNPAPRYAAYDVQYDLGSEGKRSKIVFITWVPRETSVKARMIYATTKKQVRRFLDVKASIHADDPDELEWKTVLKEFELTEDFAGDTGPLLMTVVEADDGAPLSQEWLDDYLDRLFRSDFQPRQSFLAGLIITSVMATHTVLPNCRQYLESLGNRWLKMEKDKGNPPKLQPGPYLYDKKALKPVYRLYDDTYKTFLTAVKPELNSNGLSSTTYEQLKAGGSFYDCLSVAVPPRPASIWYSYPLSRLRVAVKDCYFLEGLKNSLCNNSYYDVSDPAPFTAEAVQLLVKQGAVVLGLTKLSSMIGREEPSEAVDFHISFNPRGDGYQSPAGSSSGSAACVAAYDWIDCAVGTDTSGSGRRPAMVNGVWQFRPSHESISLSGLVRTYSRFDTPVAFARSFSILKAVAQTWIPKRIEPTPRSKEYNIVYLLDYLPVENTEQTQLIDSFVEDMRAALSAKITKFSIREAWKRSHPPETPEDVDEYLVDTVERAYYYAYYHSFAAFREKYAEKHDGKPPYVLPSVHYRWGKGAAVSEEQHKDATRRMDIYKEWLLNAMLAESNSEAELLVVLPIANAAPNYRDEPSQSPRWQSALDQLFLPPILGAPDIAIPIGEVPYASRITKRTEYLPVVIDIMGAPTKDLELLQAIEKTMDLSGRPTTITTGSRIFQCLKHE</sequence>
<name>A0A0A2L1V2_PENIT</name>
<keyword evidence="8" id="KW-1185">Reference proteome</keyword>
<dbReference type="Pfam" id="PF01425">
    <property type="entry name" value="Amidase"/>
    <property type="match status" value="1"/>
</dbReference>
<dbReference type="GO" id="GO:0003779">
    <property type="term" value="F:actin binding"/>
    <property type="evidence" value="ECO:0007669"/>
    <property type="project" value="UniProtKB-KW"/>
</dbReference>
<comment type="subcellular location">
    <subcellularLocation>
        <location evidence="1">Nucleus matrix</location>
    </subcellularLocation>
</comment>
<dbReference type="AlphaFoldDB" id="A0A0A2L1V2"/>
<dbReference type="SUPFAM" id="SSF55753">
    <property type="entry name" value="Actin depolymerizing proteins"/>
    <property type="match status" value="1"/>
</dbReference>
<dbReference type="InterPro" id="IPR036928">
    <property type="entry name" value="AS_sf"/>
</dbReference>
<dbReference type="HOGENOM" id="CLU_020129_2_1_1"/>
<dbReference type="GO" id="GO:0016363">
    <property type="term" value="C:nuclear matrix"/>
    <property type="evidence" value="ECO:0007669"/>
    <property type="project" value="UniProtKB-SubCell"/>
</dbReference>
<dbReference type="GO" id="GO:0030042">
    <property type="term" value="P:actin filament depolymerization"/>
    <property type="evidence" value="ECO:0007669"/>
    <property type="project" value="InterPro"/>
</dbReference>
<accession>A0A0A2L1V2</accession>
<dbReference type="InterPro" id="IPR002108">
    <property type="entry name" value="ADF-H"/>
</dbReference>
<dbReference type="OrthoDB" id="5423360at2759"/>
<keyword evidence="4" id="KW-0009">Actin-binding</keyword>
<dbReference type="InterPro" id="IPR023631">
    <property type="entry name" value="Amidase_dom"/>
</dbReference>
<evidence type="ECO:0000313" key="8">
    <source>
        <dbReference type="Proteomes" id="UP000030104"/>
    </source>
</evidence>
<dbReference type="InterPro" id="IPR017904">
    <property type="entry name" value="ADF/Cofilin"/>
</dbReference>
<dbReference type="OMA" id="RWYWALG"/>
<dbReference type="PhylomeDB" id="A0A0A2L1V2"/>
<dbReference type="GO" id="GO:0015629">
    <property type="term" value="C:actin cytoskeleton"/>
    <property type="evidence" value="ECO:0007669"/>
    <property type="project" value="InterPro"/>
</dbReference>
<evidence type="ECO:0000256" key="1">
    <source>
        <dbReference type="ARBA" id="ARBA00004109"/>
    </source>
</evidence>
<evidence type="ECO:0000259" key="6">
    <source>
        <dbReference type="PROSITE" id="PS51263"/>
    </source>
</evidence>
<dbReference type="InterPro" id="IPR029006">
    <property type="entry name" value="ADF-H/Gelsolin-like_dom_sf"/>
</dbReference>
<protein>
    <recommendedName>
        <fullName evidence="3">Cofilin</fullName>
    </recommendedName>
    <alternativeName>
        <fullName evidence="5">Actin-depolymerizing factor 1</fullName>
    </alternativeName>
</protein>
<evidence type="ECO:0000256" key="4">
    <source>
        <dbReference type="ARBA" id="ARBA00023203"/>
    </source>
</evidence>
<evidence type="ECO:0000256" key="2">
    <source>
        <dbReference type="ARBA" id="ARBA00006844"/>
    </source>
</evidence>